<protein>
    <submittedName>
        <fullName evidence="3">Uncharacterized protein</fullName>
    </submittedName>
</protein>
<comment type="caution">
    <text evidence="3">The sequence shown here is derived from an EMBL/GenBank/DDBJ whole genome shotgun (WGS) entry which is preliminary data.</text>
</comment>
<evidence type="ECO:0000313" key="4">
    <source>
        <dbReference type="Proteomes" id="UP000034932"/>
    </source>
</evidence>
<sequence length="393" mass="43767">MRLYIIDATITLVNKSTKGTIHFLLLLTIAFIAFAGIGYWAYKNGQIKLTPTQEPTVVSPTPDPTADWETYDNPLYKYSFKYPVDMTLTDYNEGNFRGIQLTLIGPTQKASGRTQTSLAEGAMIKTLLIPALDAQEEAESTRHKELNVPEGDASPDVSQTKEIVIDGEVAYQYTAKGMGNVKVTYIPIDGNTLRFAGYYDGFDGKQIRKYEELVDQILSTFKFTDGNQSNDKVEPEVYEAFKSKQRVSVLVDLKNTPLELKNTKDLDSLKKEVSLVQDNVLSGLDPSEYSITYKYEGLSVLALQITESALEKLNSNPLVEGVGTSIKQICISSGGSWLIKYRECESFATNKGIDQEKCEASGGIFYDCRSPCRHDPEYPNVICPANCMKICQF</sequence>
<feature type="region of interest" description="Disordered" evidence="1">
    <location>
        <begin position="138"/>
        <end position="157"/>
    </location>
</feature>
<gene>
    <name evidence="3" type="ORF">UT19_C0013G0031</name>
</gene>
<dbReference type="EMBL" id="LBVW01000013">
    <property type="protein sequence ID" value="KKQ93367.1"/>
    <property type="molecule type" value="Genomic_DNA"/>
</dbReference>
<evidence type="ECO:0000313" key="3">
    <source>
        <dbReference type="EMBL" id="KKQ93367.1"/>
    </source>
</evidence>
<evidence type="ECO:0000256" key="1">
    <source>
        <dbReference type="SAM" id="MobiDB-lite"/>
    </source>
</evidence>
<keyword evidence="2" id="KW-0472">Membrane</keyword>
<name>A0A0G0LQM9_9BACT</name>
<proteinExistence type="predicted"/>
<feature type="transmembrane region" description="Helical" evidence="2">
    <location>
        <begin position="21"/>
        <end position="42"/>
    </location>
</feature>
<evidence type="ECO:0000256" key="2">
    <source>
        <dbReference type="SAM" id="Phobius"/>
    </source>
</evidence>
<dbReference type="Proteomes" id="UP000034932">
    <property type="component" value="Unassembled WGS sequence"/>
</dbReference>
<keyword evidence="2" id="KW-1133">Transmembrane helix</keyword>
<accession>A0A0G0LQM9</accession>
<dbReference type="STRING" id="1618573.UT19_C0013G0031"/>
<organism evidence="3 4">
    <name type="scientific">Candidatus Woesebacteria bacterium GW2011_GWB1_39_10b</name>
    <dbReference type="NCBI Taxonomy" id="1618573"/>
    <lineage>
        <taxon>Bacteria</taxon>
        <taxon>Candidatus Woeseibacteriota</taxon>
    </lineage>
</organism>
<keyword evidence="2" id="KW-0812">Transmembrane</keyword>
<reference evidence="3 4" key="1">
    <citation type="journal article" date="2015" name="Nature">
        <title>rRNA introns, odd ribosomes, and small enigmatic genomes across a large radiation of phyla.</title>
        <authorList>
            <person name="Brown C.T."/>
            <person name="Hug L.A."/>
            <person name="Thomas B.C."/>
            <person name="Sharon I."/>
            <person name="Castelle C.J."/>
            <person name="Singh A."/>
            <person name="Wilkins M.J."/>
            <person name="Williams K.H."/>
            <person name="Banfield J.F."/>
        </authorList>
    </citation>
    <scope>NUCLEOTIDE SEQUENCE [LARGE SCALE GENOMIC DNA]</scope>
</reference>
<dbReference type="AlphaFoldDB" id="A0A0G0LQM9"/>